<gene>
    <name evidence="12" type="ORF">B1B_10166</name>
</gene>
<comment type="similarity">
    <text evidence="2">Belongs to the cytidine and deoxycytidylate deaminase family. ADAT2 subfamily.</text>
</comment>
<comment type="caution">
    <text evidence="12">The sequence shown here is derived from an EMBL/GenBank/DDBJ whole genome shotgun (WGS) entry which is preliminary data.</text>
</comment>
<keyword evidence="7" id="KW-0479">Metal-binding</keyword>
<dbReference type="InterPro" id="IPR028883">
    <property type="entry name" value="tRNA_aden_deaminase"/>
</dbReference>
<dbReference type="HAMAP" id="MF_00972">
    <property type="entry name" value="tRNA_aden_deaminase"/>
    <property type="match status" value="1"/>
</dbReference>
<dbReference type="EC" id="3.5.4.33" evidence="4"/>
<dbReference type="CDD" id="cd01285">
    <property type="entry name" value="nucleoside_deaminase"/>
    <property type="match status" value="1"/>
</dbReference>
<dbReference type="SUPFAM" id="SSF53927">
    <property type="entry name" value="Cytidine deaminase-like"/>
    <property type="match status" value="1"/>
</dbReference>
<organism evidence="12">
    <name type="scientific">mine drainage metagenome</name>
    <dbReference type="NCBI Taxonomy" id="410659"/>
    <lineage>
        <taxon>unclassified sequences</taxon>
        <taxon>metagenomes</taxon>
        <taxon>ecological metagenomes</taxon>
    </lineage>
</organism>
<evidence type="ECO:0000256" key="1">
    <source>
        <dbReference type="ARBA" id="ARBA00001947"/>
    </source>
</evidence>
<dbReference type="PROSITE" id="PS00903">
    <property type="entry name" value="CYT_DCMP_DEAMINASES_1"/>
    <property type="match status" value="1"/>
</dbReference>
<evidence type="ECO:0000313" key="12">
    <source>
        <dbReference type="EMBL" id="EQD53574.1"/>
    </source>
</evidence>
<dbReference type="GO" id="GO:0002100">
    <property type="term" value="P:tRNA wobble adenosine to inosine editing"/>
    <property type="evidence" value="ECO:0007669"/>
    <property type="project" value="InterPro"/>
</dbReference>
<evidence type="ECO:0000256" key="10">
    <source>
        <dbReference type="ARBA" id="ARBA00048045"/>
    </source>
</evidence>
<dbReference type="PROSITE" id="PS51747">
    <property type="entry name" value="CYT_DCMP_DEAMINASES_2"/>
    <property type="match status" value="1"/>
</dbReference>
<proteinExistence type="inferred from homology"/>
<keyword evidence="9" id="KW-0862">Zinc</keyword>
<evidence type="ECO:0000256" key="6">
    <source>
        <dbReference type="ARBA" id="ARBA00022694"/>
    </source>
</evidence>
<comment type="catalytic activity">
    <reaction evidence="10">
        <text>adenosine(34) in tRNA + H2O + H(+) = inosine(34) in tRNA + NH4(+)</text>
        <dbReference type="Rhea" id="RHEA:43168"/>
        <dbReference type="Rhea" id="RHEA-COMP:10373"/>
        <dbReference type="Rhea" id="RHEA-COMP:10374"/>
        <dbReference type="ChEBI" id="CHEBI:15377"/>
        <dbReference type="ChEBI" id="CHEBI:15378"/>
        <dbReference type="ChEBI" id="CHEBI:28938"/>
        <dbReference type="ChEBI" id="CHEBI:74411"/>
        <dbReference type="ChEBI" id="CHEBI:82852"/>
        <dbReference type="EC" id="3.5.4.33"/>
    </reaction>
</comment>
<evidence type="ECO:0000256" key="5">
    <source>
        <dbReference type="ARBA" id="ARBA00019216"/>
    </source>
</evidence>
<sequence>MNALTPSTDESWMDEALTWAERAREEGEVPVGAVLVLGGRLLVGAGNGPIGKVDPTAHAEIEVLRAGARALGNYRLTGTTLYVSLEPCVMCLGAIMQARVARLVYGAPDSRFGAIERLDPGKIGWVFNHNLEITSGVRAEEAKLLLRGFFADRRMRETDAL</sequence>
<dbReference type="GO" id="GO:0008270">
    <property type="term" value="F:zinc ion binding"/>
    <property type="evidence" value="ECO:0007669"/>
    <property type="project" value="InterPro"/>
</dbReference>
<evidence type="ECO:0000256" key="2">
    <source>
        <dbReference type="ARBA" id="ARBA00010669"/>
    </source>
</evidence>
<evidence type="ECO:0000259" key="11">
    <source>
        <dbReference type="PROSITE" id="PS51747"/>
    </source>
</evidence>
<protein>
    <recommendedName>
        <fullName evidence="5">tRNA-specific adenosine deaminase 2</fullName>
        <ecNumber evidence="4">3.5.4.33</ecNumber>
    </recommendedName>
</protein>
<dbReference type="InterPro" id="IPR016192">
    <property type="entry name" value="APOBEC/CMP_deaminase_Zn-bd"/>
</dbReference>
<feature type="domain" description="CMP/dCMP-type deaminase" evidence="11">
    <location>
        <begin position="7"/>
        <end position="126"/>
    </location>
</feature>
<reference evidence="12" key="2">
    <citation type="journal article" date="2014" name="ISME J.">
        <title>Microbial stratification in low pH oxic and suboxic macroscopic growths along an acid mine drainage.</title>
        <authorList>
            <person name="Mendez-Garcia C."/>
            <person name="Mesa V."/>
            <person name="Sprenger R.R."/>
            <person name="Richter M."/>
            <person name="Diez M.S."/>
            <person name="Solano J."/>
            <person name="Bargiela R."/>
            <person name="Golyshina O.V."/>
            <person name="Manteca A."/>
            <person name="Ramos J.L."/>
            <person name="Gallego J.R."/>
            <person name="Llorente I."/>
            <person name="Martins Dos Santos V.A."/>
            <person name="Jensen O.N."/>
            <person name="Pelaez A.I."/>
            <person name="Sanchez J."/>
            <person name="Ferrer M."/>
        </authorList>
    </citation>
    <scope>NUCLEOTIDE SEQUENCE</scope>
</reference>
<keyword evidence="8" id="KW-0378">Hydrolase</keyword>
<dbReference type="PANTHER" id="PTHR11079:SF202">
    <property type="entry name" value="TRNA-SPECIFIC ADENOSINE DEAMINASE"/>
    <property type="match status" value="1"/>
</dbReference>
<dbReference type="Gene3D" id="3.40.140.10">
    <property type="entry name" value="Cytidine Deaminase, domain 2"/>
    <property type="match status" value="1"/>
</dbReference>
<evidence type="ECO:0000256" key="4">
    <source>
        <dbReference type="ARBA" id="ARBA00012740"/>
    </source>
</evidence>
<keyword evidence="6" id="KW-0819">tRNA processing</keyword>
<dbReference type="InterPro" id="IPR002125">
    <property type="entry name" value="CMP_dCMP_dom"/>
</dbReference>
<evidence type="ECO:0000256" key="3">
    <source>
        <dbReference type="ARBA" id="ARBA00011738"/>
    </source>
</evidence>
<dbReference type="GO" id="GO:0052717">
    <property type="term" value="F:tRNA-specific adenosine-34 deaminase activity"/>
    <property type="evidence" value="ECO:0007669"/>
    <property type="project" value="UniProtKB-EC"/>
</dbReference>
<evidence type="ECO:0000256" key="7">
    <source>
        <dbReference type="ARBA" id="ARBA00022723"/>
    </source>
</evidence>
<evidence type="ECO:0000256" key="8">
    <source>
        <dbReference type="ARBA" id="ARBA00022801"/>
    </source>
</evidence>
<name>T1BK00_9ZZZZ</name>
<dbReference type="NCBIfam" id="NF008113">
    <property type="entry name" value="PRK10860.1"/>
    <property type="match status" value="1"/>
</dbReference>
<dbReference type="EMBL" id="AUZY01006688">
    <property type="protein sequence ID" value="EQD53574.1"/>
    <property type="molecule type" value="Genomic_DNA"/>
</dbReference>
<reference evidence="12" key="1">
    <citation type="submission" date="2013-08" db="EMBL/GenBank/DDBJ databases">
        <authorList>
            <person name="Mendez C."/>
            <person name="Richter M."/>
            <person name="Ferrer M."/>
            <person name="Sanchez J."/>
        </authorList>
    </citation>
    <scope>NUCLEOTIDE SEQUENCE</scope>
</reference>
<dbReference type="PANTHER" id="PTHR11079">
    <property type="entry name" value="CYTOSINE DEAMINASE FAMILY MEMBER"/>
    <property type="match status" value="1"/>
</dbReference>
<comment type="cofactor">
    <cofactor evidence="1">
        <name>Zn(2+)</name>
        <dbReference type="ChEBI" id="CHEBI:29105"/>
    </cofactor>
</comment>
<dbReference type="InterPro" id="IPR016193">
    <property type="entry name" value="Cytidine_deaminase-like"/>
</dbReference>
<dbReference type="Pfam" id="PF00383">
    <property type="entry name" value="dCMP_cyt_deam_1"/>
    <property type="match status" value="1"/>
</dbReference>
<accession>T1BK00</accession>
<evidence type="ECO:0000256" key="9">
    <source>
        <dbReference type="ARBA" id="ARBA00022833"/>
    </source>
</evidence>
<dbReference type="AlphaFoldDB" id="T1BK00"/>
<comment type="subunit">
    <text evidence="3">Homodimer.</text>
</comment>